<comment type="caution">
    <text evidence="1">The sequence shown here is derived from an EMBL/GenBank/DDBJ whole genome shotgun (WGS) entry which is preliminary data.</text>
</comment>
<protein>
    <submittedName>
        <fullName evidence="1">Ionotropic receptor</fullName>
    </submittedName>
</protein>
<reference evidence="1 2" key="1">
    <citation type="journal article" date="2015" name="Genome Biol. Evol.">
        <title>The genome of winter moth (Operophtera brumata) provides a genomic perspective on sexual dimorphism and phenology.</title>
        <authorList>
            <person name="Derks M.F."/>
            <person name="Smit S."/>
            <person name="Salis L."/>
            <person name="Schijlen E."/>
            <person name="Bossers A."/>
            <person name="Mateman C."/>
            <person name="Pijl A.S."/>
            <person name="de Ridder D."/>
            <person name="Groenen M.A."/>
            <person name="Visser M.E."/>
            <person name="Megens H.J."/>
        </authorList>
    </citation>
    <scope>NUCLEOTIDE SEQUENCE [LARGE SCALE GENOMIC DNA]</scope>
    <source>
        <strain evidence="1">WM2013NL</strain>
        <tissue evidence="1">Head and thorax</tissue>
    </source>
</reference>
<dbReference type="AlphaFoldDB" id="A0A0L7L9G9"/>
<gene>
    <name evidence="1" type="ORF">OBRU01_06363</name>
</gene>
<evidence type="ECO:0000313" key="1">
    <source>
        <dbReference type="EMBL" id="KOB72035.1"/>
    </source>
</evidence>
<keyword evidence="2" id="KW-1185">Reference proteome</keyword>
<name>A0A0L7L9G9_OPEBR</name>
<dbReference type="Proteomes" id="UP000037510">
    <property type="component" value="Unassembled WGS sequence"/>
</dbReference>
<dbReference type="EMBL" id="JTDY01002130">
    <property type="protein sequence ID" value="KOB72035.1"/>
    <property type="molecule type" value="Genomic_DNA"/>
</dbReference>
<accession>A0A0L7L9G9</accession>
<feature type="non-terminal residue" evidence="1">
    <location>
        <position position="96"/>
    </location>
</feature>
<organism evidence="1 2">
    <name type="scientific">Operophtera brumata</name>
    <name type="common">Winter moth</name>
    <name type="synonym">Phalaena brumata</name>
    <dbReference type="NCBI Taxonomy" id="104452"/>
    <lineage>
        <taxon>Eukaryota</taxon>
        <taxon>Metazoa</taxon>
        <taxon>Ecdysozoa</taxon>
        <taxon>Arthropoda</taxon>
        <taxon>Hexapoda</taxon>
        <taxon>Insecta</taxon>
        <taxon>Pterygota</taxon>
        <taxon>Neoptera</taxon>
        <taxon>Endopterygota</taxon>
        <taxon>Lepidoptera</taxon>
        <taxon>Glossata</taxon>
        <taxon>Ditrysia</taxon>
        <taxon>Geometroidea</taxon>
        <taxon>Geometridae</taxon>
        <taxon>Larentiinae</taxon>
        <taxon>Operophtera</taxon>
    </lineage>
</organism>
<evidence type="ECO:0000313" key="2">
    <source>
        <dbReference type="Proteomes" id="UP000037510"/>
    </source>
</evidence>
<keyword evidence="1" id="KW-0675">Receptor</keyword>
<proteinExistence type="predicted"/>
<dbReference type="STRING" id="104452.A0A0L7L9G9"/>
<sequence length="96" mass="11113">MTWERLQAVEFSFLTLADSGAFLTHAPAKLSETLAIIRPFRWENGTGVYGRLAKLMRRQKIQRVRNVEVGVRLVLSRKRVAVLGGRETLYYDTERF</sequence>